<dbReference type="SMART" id="SM00042">
    <property type="entry name" value="CUB"/>
    <property type="match status" value="1"/>
</dbReference>
<dbReference type="InterPro" id="IPR011625">
    <property type="entry name" value="A2M_N_BRD"/>
</dbReference>
<dbReference type="SMART" id="SM01360">
    <property type="entry name" value="A2M"/>
    <property type="match status" value="1"/>
</dbReference>
<feature type="compositionally biased region" description="Acidic residues" evidence="6">
    <location>
        <begin position="120"/>
        <end position="132"/>
    </location>
</feature>
<feature type="signal peptide" evidence="7">
    <location>
        <begin position="1"/>
        <end position="24"/>
    </location>
</feature>
<dbReference type="InterPro" id="IPR047565">
    <property type="entry name" value="Alpha-macroglob_thiol-ester_cl"/>
</dbReference>
<comment type="similarity">
    <text evidence="1">Belongs to the protease inhibitor I39 (alpha-2-macroglobulin) family.</text>
</comment>
<dbReference type="InterPro" id="IPR050473">
    <property type="entry name" value="A2M/Complement_sys"/>
</dbReference>
<keyword evidence="2" id="KW-0646">Protease inhibitor</keyword>
<feature type="compositionally biased region" description="Low complexity" evidence="6">
    <location>
        <begin position="36"/>
        <end position="50"/>
    </location>
</feature>
<dbReference type="STRING" id="6832.A0A553NZL0"/>
<gene>
    <name evidence="9" type="ORF">TCAL_02902</name>
</gene>
<dbReference type="Gene3D" id="2.60.40.10">
    <property type="entry name" value="Immunoglobulins"/>
    <property type="match status" value="1"/>
</dbReference>
<dbReference type="PROSITE" id="PS01180">
    <property type="entry name" value="CUB"/>
    <property type="match status" value="1"/>
</dbReference>
<evidence type="ECO:0000256" key="1">
    <source>
        <dbReference type="ARBA" id="ARBA00010952"/>
    </source>
</evidence>
<dbReference type="FunFam" id="2.60.120.290:FF:000013">
    <property type="entry name" value="Membrane frizzled-related protein"/>
    <property type="match status" value="1"/>
</dbReference>
<organism evidence="9 10">
    <name type="scientific">Tigriopus californicus</name>
    <name type="common">Marine copepod</name>
    <dbReference type="NCBI Taxonomy" id="6832"/>
    <lineage>
        <taxon>Eukaryota</taxon>
        <taxon>Metazoa</taxon>
        <taxon>Ecdysozoa</taxon>
        <taxon>Arthropoda</taxon>
        <taxon>Crustacea</taxon>
        <taxon>Multicrustacea</taxon>
        <taxon>Hexanauplia</taxon>
        <taxon>Copepoda</taxon>
        <taxon>Harpacticoida</taxon>
        <taxon>Harpacticidae</taxon>
        <taxon>Tigriopus</taxon>
    </lineage>
</organism>
<dbReference type="InterPro" id="IPR000859">
    <property type="entry name" value="CUB_dom"/>
</dbReference>
<dbReference type="SMART" id="SM01419">
    <property type="entry name" value="Thiol-ester_cl"/>
    <property type="match status" value="1"/>
</dbReference>
<dbReference type="Gene3D" id="2.60.40.690">
    <property type="entry name" value="Alpha-macroglobulin, receptor-binding domain"/>
    <property type="match status" value="1"/>
</dbReference>
<dbReference type="Pfam" id="PF00431">
    <property type="entry name" value="CUB"/>
    <property type="match status" value="1"/>
</dbReference>
<dbReference type="Pfam" id="PF07677">
    <property type="entry name" value="A2M_recep"/>
    <property type="match status" value="1"/>
</dbReference>
<feature type="chain" id="PRO_5021713294" description="CUB domain-containing protein" evidence="7">
    <location>
        <begin position="25"/>
        <end position="1703"/>
    </location>
</feature>
<dbReference type="SUPFAM" id="SSF49410">
    <property type="entry name" value="Alpha-macroglobulin receptor domain"/>
    <property type="match status" value="1"/>
</dbReference>
<dbReference type="InterPro" id="IPR011626">
    <property type="entry name" value="Alpha-macroglobulin_TED"/>
</dbReference>
<proteinExistence type="inferred from homology"/>
<dbReference type="PANTHER" id="PTHR11412:SF171">
    <property type="entry name" value="PREGNANCY ZONE PROTEIN-LIKE PROTEIN"/>
    <property type="match status" value="1"/>
</dbReference>
<dbReference type="InterPro" id="IPR008930">
    <property type="entry name" value="Terpenoid_cyclase/PrenylTrfase"/>
</dbReference>
<reference evidence="9 10" key="1">
    <citation type="journal article" date="2018" name="Nat. Ecol. Evol.">
        <title>Genomic signatures of mitonuclear coevolution across populations of Tigriopus californicus.</title>
        <authorList>
            <person name="Barreto F.S."/>
            <person name="Watson E.T."/>
            <person name="Lima T.G."/>
            <person name="Willett C.S."/>
            <person name="Edmands S."/>
            <person name="Li W."/>
            <person name="Burton R.S."/>
        </authorList>
    </citation>
    <scope>NUCLEOTIDE SEQUENCE [LARGE SCALE GENOMIC DNA]</scope>
    <source>
        <strain evidence="9 10">San Diego</strain>
    </source>
</reference>
<dbReference type="Pfam" id="PF07678">
    <property type="entry name" value="TED_complement"/>
    <property type="match status" value="1"/>
</dbReference>
<feature type="compositionally biased region" description="Low complexity" evidence="6">
    <location>
        <begin position="87"/>
        <end position="100"/>
    </location>
</feature>
<dbReference type="Pfam" id="PF17791">
    <property type="entry name" value="MG3"/>
    <property type="match status" value="1"/>
</dbReference>
<keyword evidence="3" id="KW-0722">Serine protease inhibitor</keyword>
<keyword evidence="7" id="KW-0732">Signal</keyword>
<dbReference type="Gene3D" id="2.60.40.1930">
    <property type="match status" value="1"/>
</dbReference>
<dbReference type="SMART" id="SM01361">
    <property type="entry name" value="A2M_recep"/>
    <property type="match status" value="1"/>
</dbReference>
<feature type="domain" description="CUB" evidence="8">
    <location>
        <begin position="153"/>
        <end position="263"/>
    </location>
</feature>
<dbReference type="Pfam" id="PF07703">
    <property type="entry name" value="A2M_BRD"/>
    <property type="match status" value="1"/>
</dbReference>
<evidence type="ECO:0000313" key="9">
    <source>
        <dbReference type="EMBL" id="TRY70871.1"/>
    </source>
</evidence>
<evidence type="ECO:0000256" key="6">
    <source>
        <dbReference type="SAM" id="MobiDB-lite"/>
    </source>
</evidence>
<dbReference type="Proteomes" id="UP000318571">
    <property type="component" value="Chromosome 9"/>
</dbReference>
<dbReference type="GO" id="GO:0004867">
    <property type="term" value="F:serine-type endopeptidase inhibitor activity"/>
    <property type="evidence" value="ECO:0007669"/>
    <property type="project" value="UniProtKB-KW"/>
</dbReference>
<dbReference type="InterPro" id="IPR019742">
    <property type="entry name" value="MacrogloblnA2_CS"/>
</dbReference>
<dbReference type="Gene3D" id="2.60.120.1540">
    <property type="match status" value="1"/>
</dbReference>
<dbReference type="Gene3D" id="6.20.50.160">
    <property type="match status" value="1"/>
</dbReference>
<dbReference type="EMBL" id="VCGU01000009">
    <property type="protein sequence ID" value="TRY70871.1"/>
    <property type="molecule type" value="Genomic_DNA"/>
</dbReference>
<keyword evidence="4" id="KW-1015">Disulfide bond</keyword>
<sequence length="1703" mass="189254">MRGCTKYLIGALAIWACLTTNIQCQDDDLTLTTTIASPTTTDSDVTTVIPEVKNASDPSEEVEADEASSEEVQDDDGSSSEEVEATSSIPSDGEEGSSSSEESKTYEESVDEFPNASESSNEEDENSESNNEELIEMVPEGEGDKKEGKEEICLHELSGTSGQFITPNFPEDYPKKTNCSWVIKVDEGQKVLLTFHLFNVEHNGYCIWDWVKIYDTNGTIIRHICGYLQQDLVLNSTGHNMTVQFYSDEAVTSAGFLASWKAIPEAEEIAELKPNLKKGYLLSFPQSFTTSKENLEENVCLQMFNVEASGSVQVGLYNPKNIIGGEPSASGEFQHTAEENHVWKNTDLQNGLAQLDMELSEEPLLGTWTIHVKFDEGQDPKKSTFLVSENVLPKFEVKITPPSMLIRDSEFHNFTVCAKYTHGESVKGLLNVTFFSEFKAGNYWRAPTLKQQYVKVVENVDEDGCGKVALNTTEVIEMTNKTTKIEALASFTEAVTGVQLNASWEGDVEFTPFSIDFGGSAEEHIIGQFPYVAEVSVLQHDQTPLEDIELEVCVKLYTSLDKLRDYVNTNSYKFYSYSEDQYYALSQKLAEIKYDEACSNHTTDSQGKVKFSVPLYDLPTNVTKLGVHAVAINHPKNYTTGIYQPTKKLEVSLTHSNTSNALTIYEENITPKLSCGKNEIKVYFSATPNSNVELNYYVSSGGALLFQGSEDLTTSEENLEAEFIGEAQTISFDTPMPERSTVLNRQVVTIQRPFKDEGLVTDKIKVLIFTRDQEGNILTTTKEMEAESCADQPGLDWNAEKLRPGDAAELKITGKPEAFCGYSVVDKSVDLVPNDNSITQPKIQSLREKISKRRVVNDKVLGEGCENGALLFKAFERLGLFILSDQLLIDTSCDTLNDVTNQKGKEDGGYPRPIPITDDGFFQNNFEADRFVQKEMPVQELQFAVGGAPQQAAFAASADVADQAQSLPEVKENALELRDYFPETWLFDMISLDTEGNGKIEMNAPHTITEWVAEVICMDPTSGLGISNKSSVLVTQDFFADIYMPFSVKRGEIFPVNVSVFNTVERQLPMKLTIQESEDFKTDTSTSDVCLDAKDNSIKTFNIEAKELNEVNITVEALITAQPDGSCGDAGDAEGFTDTLVKPILVKPEGFPVEKVQSVFECKDNADESTQVQLEELTLPEDLVEGSERAWFMVTGDIMAPALANLDSLVQLPTGCGEQTMIGMAPNVYLMEYMQGSGKLDPKLEVRAKRNIKTGFEREQEFRHEDGSYSVWGPKDGAEGSIWLTSFVTKVFSQATKFVDLDQQNIGVTLRWIMSKQNKDGSFAKSGYVIHQELAGSDQSLTASVFITILEAYKNKVDQINQMSNDAVGKTLSFLQSNLTADSDIYSKSLTTYAFTLFNEVRNQINEMAEEAPKAEEAPQAAEFLNQLIDAANTSIPGQLFWSPEKDNKALAVEMTAYNILSLTMQGKVPEALKAIRWLATQRNSRGGFVSTQDTIVALQAMSYYSLKVKSEEANLNLALKENEVAHDLTLTSDNLLLLQKQKLTTLPSQISAEINGQGCFMVQTVLRYNVKESPEKNSFTLTANLEDGKDLKVCASYTGTKEKTNMAVIEIELLSGFSAYESSIEALINEVEAPVKRYEYDGEKGHIVLYFDEIPKTETCWKIELKEVTKIEELKAALVKVYDYYNQEDKVSVEYNLPRAEV</sequence>
<dbReference type="InterPro" id="IPR014756">
    <property type="entry name" value="Ig_E-set"/>
</dbReference>
<dbReference type="InterPro" id="IPR035914">
    <property type="entry name" value="Sperma_CUB_dom_sf"/>
</dbReference>
<evidence type="ECO:0000313" key="10">
    <source>
        <dbReference type="Proteomes" id="UP000318571"/>
    </source>
</evidence>
<dbReference type="OMA" id="ISHEYTA"/>
<dbReference type="InterPro" id="IPR041555">
    <property type="entry name" value="MG3"/>
</dbReference>
<accession>A0A553NZL0</accession>
<dbReference type="InterPro" id="IPR013783">
    <property type="entry name" value="Ig-like_fold"/>
</dbReference>
<dbReference type="InterPro" id="IPR036595">
    <property type="entry name" value="A-macroglobulin_rcpt-bd_sf"/>
</dbReference>
<dbReference type="Gene3D" id="2.20.130.20">
    <property type="match status" value="1"/>
</dbReference>
<dbReference type="Pfam" id="PF00207">
    <property type="entry name" value="A2M"/>
    <property type="match status" value="1"/>
</dbReference>
<feature type="region of interest" description="Disordered" evidence="6">
    <location>
        <begin position="36"/>
        <end position="132"/>
    </location>
</feature>
<evidence type="ECO:0000256" key="3">
    <source>
        <dbReference type="ARBA" id="ARBA00022900"/>
    </source>
</evidence>
<dbReference type="GO" id="GO:0005615">
    <property type="term" value="C:extracellular space"/>
    <property type="evidence" value="ECO:0007669"/>
    <property type="project" value="InterPro"/>
</dbReference>
<comment type="caution">
    <text evidence="5">Lacks conserved residue(s) required for the propagation of feature annotation.</text>
</comment>
<dbReference type="Gene3D" id="2.60.40.1940">
    <property type="match status" value="1"/>
</dbReference>
<dbReference type="Gene3D" id="1.50.10.20">
    <property type="match status" value="1"/>
</dbReference>
<evidence type="ECO:0000256" key="7">
    <source>
        <dbReference type="SAM" id="SignalP"/>
    </source>
</evidence>
<dbReference type="PROSITE" id="PS00477">
    <property type="entry name" value="ALPHA_2_MACROGLOBULIN"/>
    <property type="match status" value="1"/>
</dbReference>
<evidence type="ECO:0000256" key="2">
    <source>
        <dbReference type="ARBA" id="ARBA00022690"/>
    </source>
</evidence>
<dbReference type="InterPro" id="IPR009048">
    <property type="entry name" value="A-macroglobulin_rcpt-bd"/>
</dbReference>
<evidence type="ECO:0000256" key="5">
    <source>
        <dbReference type="PROSITE-ProRule" id="PRU00059"/>
    </source>
</evidence>
<dbReference type="InterPro" id="IPR001599">
    <property type="entry name" value="Macroglobln_a2"/>
</dbReference>
<keyword evidence="10" id="KW-1185">Reference proteome</keyword>
<dbReference type="SUPFAM" id="SSF48239">
    <property type="entry name" value="Terpenoid cyclases/Protein prenyltransferases"/>
    <property type="match status" value="1"/>
</dbReference>
<evidence type="ECO:0000256" key="4">
    <source>
        <dbReference type="ARBA" id="ARBA00023157"/>
    </source>
</evidence>
<evidence type="ECO:0000259" key="8">
    <source>
        <dbReference type="PROSITE" id="PS01180"/>
    </source>
</evidence>
<comment type="caution">
    <text evidence="9">The sequence shown here is derived from an EMBL/GenBank/DDBJ whole genome shotgun (WGS) entry which is preliminary data.</text>
</comment>
<dbReference type="SUPFAM" id="SSF49854">
    <property type="entry name" value="Spermadhesin, CUB domain"/>
    <property type="match status" value="1"/>
</dbReference>
<dbReference type="PANTHER" id="PTHR11412">
    <property type="entry name" value="MACROGLOBULIN / COMPLEMENT"/>
    <property type="match status" value="1"/>
</dbReference>
<dbReference type="SUPFAM" id="SSF81296">
    <property type="entry name" value="E set domains"/>
    <property type="match status" value="1"/>
</dbReference>
<name>A0A553NZL0_TIGCA</name>
<protein>
    <recommendedName>
        <fullName evidence="8">CUB domain-containing protein</fullName>
    </recommendedName>
</protein>
<feature type="compositionally biased region" description="Acidic residues" evidence="6">
    <location>
        <begin position="58"/>
        <end position="84"/>
    </location>
</feature>
<dbReference type="Gene3D" id="2.60.120.290">
    <property type="entry name" value="Spermadhesin, CUB domain"/>
    <property type="match status" value="1"/>
</dbReference>
<dbReference type="CDD" id="cd00041">
    <property type="entry name" value="CUB"/>
    <property type="match status" value="1"/>
</dbReference>